<evidence type="ECO:0000313" key="4">
    <source>
        <dbReference type="Proteomes" id="UP000678499"/>
    </source>
</evidence>
<dbReference type="Proteomes" id="UP000678499">
    <property type="component" value="Unassembled WGS sequence"/>
</dbReference>
<organism evidence="3">
    <name type="scientific">Notodromas monacha</name>
    <dbReference type="NCBI Taxonomy" id="399045"/>
    <lineage>
        <taxon>Eukaryota</taxon>
        <taxon>Metazoa</taxon>
        <taxon>Ecdysozoa</taxon>
        <taxon>Arthropoda</taxon>
        <taxon>Crustacea</taxon>
        <taxon>Oligostraca</taxon>
        <taxon>Ostracoda</taxon>
        <taxon>Podocopa</taxon>
        <taxon>Podocopida</taxon>
        <taxon>Cypridocopina</taxon>
        <taxon>Cypridoidea</taxon>
        <taxon>Cyprididae</taxon>
        <taxon>Notodromas</taxon>
    </lineage>
</organism>
<dbReference type="PROSITE" id="PS50293">
    <property type="entry name" value="TPR_REGION"/>
    <property type="match status" value="1"/>
</dbReference>
<dbReference type="PROSITE" id="PS50005">
    <property type="entry name" value="TPR"/>
    <property type="match status" value="1"/>
</dbReference>
<keyword evidence="2" id="KW-1133">Transmembrane helix</keyword>
<keyword evidence="2" id="KW-0472">Membrane</keyword>
<dbReference type="EMBL" id="OA893501">
    <property type="protein sequence ID" value="CAD7285066.1"/>
    <property type="molecule type" value="Genomic_DNA"/>
</dbReference>
<accession>A0A7R9C0J4</accession>
<dbReference type="InterPro" id="IPR019734">
    <property type="entry name" value="TPR_rpt"/>
</dbReference>
<keyword evidence="1" id="KW-0802">TPR repeat</keyword>
<dbReference type="OrthoDB" id="1658288at2759"/>
<evidence type="ECO:0000256" key="1">
    <source>
        <dbReference type="PROSITE-ProRule" id="PRU00339"/>
    </source>
</evidence>
<sequence length="120" mass="13912">MVLPFLPASNLFFPVGFVVAERILYMPSMGFCMLVAYGWTELWKQTRTSKKIAWLVLAFLLLVHGSKTYQRNLDWESEYSIFMSGLKVNKRNAKLYNNVGHAYETLGDYPEALKYFQQAV</sequence>
<keyword evidence="2" id="KW-0812">Transmembrane</keyword>
<dbReference type="Pfam" id="PF00515">
    <property type="entry name" value="TPR_1"/>
    <property type="match status" value="1"/>
</dbReference>
<dbReference type="Gene3D" id="1.25.40.10">
    <property type="entry name" value="Tetratricopeptide repeat domain"/>
    <property type="match status" value="1"/>
</dbReference>
<dbReference type="GO" id="GO:0000030">
    <property type="term" value="F:mannosyltransferase activity"/>
    <property type="evidence" value="ECO:0007669"/>
    <property type="project" value="TreeGrafter"/>
</dbReference>
<name>A0A7R9C0J4_9CRUS</name>
<dbReference type="PANTHER" id="PTHR44395">
    <property type="match status" value="1"/>
</dbReference>
<dbReference type="EMBL" id="CAJPEX010011464">
    <property type="protein sequence ID" value="CAG0925218.1"/>
    <property type="molecule type" value="Genomic_DNA"/>
</dbReference>
<dbReference type="AlphaFoldDB" id="A0A7R9C0J4"/>
<dbReference type="SUPFAM" id="SSF48452">
    <property type="entry name" value="TPR-like"/>
    <property type="match status" value="1"/>
</dbReference>
<dbReference type="GO" id="GO:0035269">
    <property type="term" value="P:protein O-linked glycosylation via mannose"/>
    <property type="evidence" value="ECO:0007669"/>
    <property type="project" value="TreeGrafter"/>
</dbReference>
<protein>
    <submittedName>
        <fullName evidence="3">Uncharacterized protein</fullName>
    </submittedName>
</protein>
<feature type="non-terminal residue" evidence="3">
    <location>
        <position position="120"/>
    </location>
</feature>
<feature type="transmembrane region" description="Helical" evidence="2">
    <location>
        <begin position="12"/>
        <end position="40"/>
    </location>
</feature>
<dbReference type="GO" id="GO:0005783">
    <property type="term" value="C:endoplasmic reticulum"/>
    <property type="evidence" value="ECO:0007669"/>
    <property type="project" value="TreeGrafter"/>
</dbReference>
<reference evidence="3" key="1">
    <citation type="submission" date="2020-11" db="EMBL/GenBank/DDBJ databases">
        <authorList>
            <person name="Tran Van P."/>
        </authorList>
    </citation>
    <scope>NUCLEOTIDE SEQUENCE</scope>
</reference>
<gene>
    <name evidence="3" type="ORF">NMOB1V02_LOCUS12668</name>
</gene>
<dbReference type="PANTHER" id="PTHR44395:SF1">
    <property type="entry name" value="PROTEIN O-MANNOSYL-TRANSFERASE TMTC3"/>
    <property type="match status" value="1"/>
</dbReference>
<dbReference type="InterPro" id="IPR011990">
    <property type="entry name" value="TPR-like_helical_dom_sf"/>
</dbReference>
<feature type="repeat" description="TPR" evidence="1">
    <location>
        <begin position="93"/>
        <end position="120"/>
    </location>
</feature>
<proteinExistence type="predicted"/>
<evidence type="ECO:0000313" key="3">
    <source>
        <dbReference type="EMBL" id="CAD7285066.1"/>
    </source>
</evidence>
<evidence type="ECO:0000256" key="2">
    <source>
        <dbReference type="SAM" id="Phobius"/>
    </source>
</evidence>
<keyword evidence="4" id="KW-1185">Reference proteome</keyword>